<evidence type="ECO:0000256" key="3">
    <source>
        <dbReference type="ARBA" id="ARBA00022737"/>
    </source>
</evidence>
<dbReference type="Proteomes" id="UP001054837">
    <property type="component" value="Unassembled WGS sequence"/>
</dbReference>
<keyword evidence="1" id="KW-0433">Leucine-rich repeat</keyword>
<dbReference type="InterPro" id="IPR032675">
    <property type="entry name" value="LRR_dom_sf"/>
</dbReference>
<evidence type="ECO:0000256" key="1">
    <source>
        <dbReference type="ARBA" id="ARBA00022614"/>
    </source>
</evidence>
<name>A0AAV4Q1Q7_9ARAC</name>
<keyword evidence="2" id="KW-0732">Signal</keyword>
<dbReference type="PANTHER" id="PTHR24373:SF275">
    <property type="entry name" value="TIR DOMAIN-CONTAINING PROTEIN"/>
    <property type="match status" value="1"/>
</dbReference>
<dbReference type="SMART" id="SM00369">
    <property type="entry name" value="LRR_TYP"/>
    <property type="match status" value="4"/>
</dbReference>
<evidence type="ECO:0000313" key="4">
    <source>
        <dbReference type="EMBL" id="GIY01970.1"/>
    </source>
</evidence>
<evidence type="ECO:0000256" key="2">
    <source>
        <dbReference type="ARBA" id="ARBA00022729"/>
    </source>
</evidence>
<dbReference type="Pfam" id="PF13855">
    <property type="entry name" value="LRR_8"/>
    <property type="match status" value="1"/>
</dbReference>
<dbReference type="InterPro" id="IPR003591">
    <property type="entry name" value="Leu-rich_rpt_typical-subtyp"/>
</dbReference>
<dbReference type="InterPro" id="IPR050328">
    <property type="entry name" value="Dev_Immune_Receptor"/>
</dbReference>
<accession>A0AAV4Q1Q7</accession>
<comment type="caution">
    <text evidence="4">The sequence shown here is derived from an EMBL/GenBank/DDBJ whole genome shotgun (WGS) entry which is preliminary data.</text>
</comment>
<gene>
    <name evidence="4" type="primary">AVEN_203886_1</name>
    <name evidence="4" type="ORF">CDAR_297981</name>
</gene>
<dbReference type="Pfam" id="PF12799">
    <property type="entry name" value="LRR_4"/>
    <property type="match status" value="1"/>
</dbReference>
<proteinExistence type="predicted"/>
<dbReference type="InterPro" id="IPR001611">
    <property type="entry name" value="Leu-rich_rpt"/>
</dbReference>
<organism evidence="4 5">
    <name type="scientific">Caerostris darwini</name>
    <dbReference type="NCBI Taxonomy" id="1538125"/>
    <lineage>
        <taxon>Eukaryota</taxon>
        <taxon>Metazoa</taxon>
        <taxon>Ecdysozoa</taxon>
        <taxon>Arthropoda</taxon>
        <taxon>Chelicerata</taxon>
        <taxon>Arachnida</taxon>
        <taxon>Araneae</taxon>
        <taxon>Araneomorphae</taxon>
        <taxon>Entelegynae</taxon>
        <taxon>Araneoidea</taxon>
        <taxon>Araneidae</taxon>
        <taxon>Caerostris</taxon>
    </lineage>
</organism>
<keyword evidence="3" id="KW-0677">Repeat</keyword>
<dbReference type="AlphaFoldDB" id="A0AAV4Q1Q7"/>
<reference evidence="4 5" key="1">
    <citation type="submission" date="2021-06" db="EMBL/GenBank/DDBJ databases">
        <title>Caerostris darwini draft genome.</title>
        <authorList>
            <person name="Kono N."/>
            <person name="Arakawa K."/>
        </authorList>
    </citation>
    <scope>NUCLEOTIDE SEQUENCE [LARGE SCALE GENOMIC DNA]</scope>
</reference>
<protein>
    <submittedName>
        <fullName evidence="4">Uncharacterized protein</fullName>
    </submittedName>
</protein>
<keyword evidence="5" id="KW-1185">Reference proteome</keyword>
<evidence type="ECO:0000313" key="5">
    <source>
        <dbReference type="Proteomes" id="UP001054837"/>
    </source>
</evidence>
<dbReference type="InterPro" id="IPR025875">
    <property type="entry name" value="Leu-rich_rpt_4"/>
</dbReference>
<dbReference type="Gene3D" id="3.80.10.10">
    <property type="entry name" value="Ribonuclease Inhibitor"/>
    <property type="match status" value="2"/>
</dbReference>
<dbReference type="EMBL" id="BPLQ01003632">
    <property type="protein sequence ID" value="GIY01970.1"/>
    <property type="molecule type" value="Genomic_DNA"/>
</dbReference>
<sequence>MPDEYNFYAEPLRNYTCEELLPECECKLSEQFHRYGIVTCQNVSDFETFHHILSNDSVFTLDTPFRITLSGNTVLPKGFLSGLSVTELIVDDFQTRRVEEGAFDGVLGLYGISVRSSSMTEIPDFRAIRSFLRTLRLDNSRLTQLEGDNLKNLTKLVEISFANNSIEHVADDVFQGTEKVTSFDISHNLLTCLPPRLFKSWKHLVKVRLSYNQLLYVDHLFFGTNPEVSPPGEFYNMSSLTELHLEGNRIATLGSKIQALTQLRILSISNNQIRTITTNQLPPKLMQLFLAGQFISYL</sequence>
<dbReference type="SUPFAM" id="SSF52058">
    <property type="entry name" value="L domain-like"/>
    <property type="match status" value="1"/>
</dbReference>
<dbReference type="PANTHER" id="PTHR24373">
    <property type="entry name" value="SLIT RELATED LEUCINE-RICH REPEAT NEURONAL PROTEIN"/>
    <property type="match status" value="1"/>
</dbReference>